<sequence length="83" mass="9582">MEEHKSMIKETTYYYRLMSYVSDKKLSDPIVQWSGEVYSALLAGSVVRFYDFPLYVWGTIMPNEMMNTAKYPTAVITIPSSIP</sequence>
<dbReference type="AlphaFoldDB" id="A0A0M3ILQ2"/>
<reference evidence="2" key="1">
    <citation type="submission" date="2017-02" db="UniProtKB">
        <authorList>
            <consortium name="WormBaseParasite"/>
        </authorList>
    </citation>
    <scope>IDENTIFICATION</scope>
</reference>
<organism evidence="1 2">
    <name type="scientific">Ascaris lumbricoides</name>
    <name type="common">Giant roundworm</name>
    <dbReference type="NCBI Taxonomy" id="6252"/>
    <lineage>
        <taxon>Eukaryota</taxon>
        <taxon>Metazoa</taxon>
        <taxon>Ecdysozoa</taxon>
        <taxon>Nematoda</taxon>
        <taxon>Chromadorea</taxon>
        <taxon>Rhabditida</taxon>
        <taxon>Spirurina</taxon>
        <taxon>Ascaridomorpha</taxon>
        <taxon>Ascaridoidea</taxon>
        <taxon>Ascarididae</taxon>
        <taxon>Ascaris</taxon>
    </lineage>
</organism>
<proteinExistence type="predicted"/>
<dbReference type="Proteomes" id="UP000036681">
    <property type="component" value="Unplaced"/>
</dbReference>
<protein>
    <submittedName>
        <fullName evidence="2">Complex I-B9</fullName>
    </submittedName>
</protein>
<evidence type="ECO:0000313" key="1">
    <source>
        <dbReference type="Proteomes" id="UP000036681"/>
    </source>
</evidence>
<keyword evidence="1" id="KW-1185">Reference proteome</keyword>
<name>A0A0M3ILQ2_ASCLU</name>
<evidence type="ECO:0000313" key="2">
    <source>
        <dbReference type="WBParaSite" id="ALUE_0001968001-mRNA-1"/>
    </source>
</evidence>
<dbReference type="WBParaSite" id="ALUE_0001968001-mRNA-1">
    <property type="protein sequence ID" value="ALUE_0001968001-mRNA-1"/>
    <property type="gene ID" value="ALUE_0001968001"/>
</dbReference>
<accession>A0A0M3ILQ2</accession>